<keyword evidence="1" id="KW-0732">Signal</keyword>
<dbReference type="AlphaFoldDB" id="A0A923SJP2"/>
<protein>
    <submittedName>
        <fullName evidence="3">PorT family protein</fullName>
    </submittedName>
</protein>
<sequence>MKQTLHTAILIFALILTGVAAQAQKSIPNAYIVTAASDTLRGQLIRESATKTVTSIQFGEPGNFRTYQAADIKGYGVEDSIRFESKEVTVGSADKTVFLRLVVDGPVKLYSGSGIEEGVEFYLQKPNSPVIQLYKAYYKGTVSSVASDCDILQSSYQGSLNNLPRYTALSLADFVQKYSACKYIGQESKVYLNQSKISISYGFRALLSSSNLQLDSDLSDVSDSFNRDNKLFGGIFLNIHMAGKRLSVQPEILYTQYNFESVYEYQHPIALDYKNTFTYKTTQLQVPLLLKYTFRANRIQPIVNAGPSISFLLSNNIKKTTTYETGQVNAKDYNDANRSVGYLGGAGLQYSLSDKKALILELRYSKDFYNNENDDMRAIISNYQVSAAITL</sequence>
<evidence type="ECO:0000313" key="3">
    <source>
        <dbReference type="EMBL" id="MBC5994104.1"/>
    </source>
</evidence>
<dbReference type="Proteomes" id="UP000603640">
    <property type="component" value="Unassembled WGS sequence"/>
</dbReference>
<evidence type="ECO:0000256" key="1">
    <source>
        <dbReference type="SAM" id="SignalP"/>
    </source>
</evidence>
<name>A0A923SJP2_9BACT</name>
<evidence type="ECO:0000259" key="2">
    <source>
        <dbReference type="Pfam" id="PF13568"/>
    </source>
</evidence>
<feature type="signal peptide" evidence="1">
    <location>
        <begin position="1"/>
        <end position="23"/>
    </location>
</feature>
<gene>
    <name evidence="3" type="ORF">H8S84_14750</name>
</gene>
<dbReference type="InterPro" id="IPR025665">
    <property type="entry name" value="Beta-barrel_OMP_2"/>
</dbReference>
<feature type="domain" description="Outer membrane protein beta-barrel" evidence="2">
    <location>
        <begin position="197"/>
        <end position="365"/>
    </location>
</feature>
<comment type="caution">
    <text evidence="3">The sequence shown here is derived from an EMBL/GenBank/DDBJ whole genome shotgun (WGS) entry which is preliminary data.</text>
</comment>
<feature type="chain" id="PRO_5037978666" evidence="1">
    <location>
        <begin position="24"/>
        <end position="391"/>
    </location>
</feature>
<organism evidence="3 4">
    <name type="scientific">Pontibacter cellulosilyticus</name>
    <dbReference type="NCBI Taxonomy" id="1720253"/>
    <lineage>
        <taxon>Bacteria</taxon>
        <taxon>Pseudomonadati</taxon>
        <taxon>Bacteroidota</taxon>
        <taxon>Cytophagia</taxon>
        <taxon>Cytophagales</taxon>
        <taxon>Hymenobacteraceae</taxon>
        <taxon>Pontibacter</taxon>
    </lineage>
</organism>
<dbReference type="Pfam" id="PF13568">
    <property type="entry name" value="OMP_b-brl_2"/>
    <property type="match status" value="1"/>
</dbReference>
<proteinExistence type="predicted"/>
<keyword evidence="4" id="KW-1185">Reference proteome</keyword>
<dbReference type="InterPro" id="IPR011250">
    <property type="entry name" value="OMP/PagP_B-barrel"/>
</dbReference>
<dbReference type="SUPFAM" id="SSF56925">
    <property type="entry name" value="OMPA-like"/>
    <property type="match status" value="1"/>
</dbReference>
<dbReference type="Gene3D" id="2.40.160.20">
    <property type="match status" value="1"/>
</dbReference>
<accession>A0A923SJP2</accession>
<reference evidence="3" key="1">
    <citation type="submission" date="2020-08" db="EMBL/GenBank/DDBJ databases">
        <title>Pontibacter sp. SD6 16S ribosomal RNA gene Genome sequencing and assembly.</title>
        <authorList>
            <person name="Kang M."/>
        </authorList>
    </citation>
    <scope>NUCLEOTIDE SEQUENCE</scope>
    <source>
        <strain evidence="3">SD6</strain>
    </source>
</reference>
<dbReference type="RefSeq" id="WP_187068124.1">
    <property type="nucleotide sequence ID" value="NZ_JACRVF010000004.1"/>
</dbReference>
<dbReference type="EMBL" id="JACRVF010000004">
    <property type="protein sequence ID" value="MBC5994104.1"/>
    <property type="molecule type" value="Genomic_DNA"/>
</dbReference>
<evidence type="ECO:0000313" key="4">
    <source>
        <dbReference type="Proteomes" id="UP000603640"/>
    </source>
</evidence>